<dbReference type="RefSeq" id="WP_120061517.1">
    <property type="nucleotide sequence ID" value="NZ_QYRP01000002.1"/>
</dbReference>
<organism evidence="2 3">
    <name type="scientific">Nocardioides cavernaquae</name>
    <dbReference type="NCBI Taxonomy" id="2321396"/>
    <lineage>
        <taxon>Bacteria</taxon>
        <taxon>Bacillati</taxon>
        <taxon>Actinomycetota</taxon>
        <taxon>Actinomycetes</taxon>
        <taxon>Propionibacteriales</taxon>
        <taxon>Nocardioidaceae</taxon>
        <taxon>Nocardioides</taxon>
    </lineage>
</organism>
<dbReference type="Proteomes" id="UP000276542">
    <property type="component" value="Unassembled WGS sequence"/>
</dbReference>
<evidence type="ECO:0000313" key="2">
    <source>
        <dbReference type="EMBL" id="RJS47554.1"/>
    </source>
</evidence>
<evidence type="ECO:0008006" key="4">
    <source>
        <dbReference type="Google" id="ProtNLM"/>
    </source>
</evidence>
<gene>
    <name evidence="2" type="ORF">D4739_15940</name>
</gene>
<evidence type="ECO:0000313" key="3">
    <source>
        <dbReference type="Proteomes" id="UP000276542"/>
    </source>
</evidence>
<dbReference type="EMBL" id="QYRP01000002">
    <property type="protein sequence ID" value="RJS47554.1"/>
    <property type="molecule type" value="Genomic_DNA"/>
</dbReference>
<name>A0A3A5HHL0_9ACTN</name>
<accession>A0A3A5HHL0</accession>
<proteinExistence type="predicted"/>
<sequence>MTEQNPVALTEGECGALRLPVPAGEPKFIVGTHGQVLQWVGDGRTLIALTVTVRRQTRMTSPFALRNHLSWELDRLAERMEGELRREEPGVDSESSTPEGTIDGHREGLDTHNRVLVSTDGQDMYIVHVMVTDTDAGRALAGEVLAGVGF</sequence>
<reference evidence="3" key="1">
    <citation type="submission" date="2018-09" db="EMBL/GenBank/DDBJ databases">
        <authorList>
            <person name="Zhu H."/>
        </authorList>
    </citation>
    <scope>NUCLEOTIDE SEQUENCE [LARGE SCALE GENOMIC DNA]</scope>
    <source>
        <strain evidence="3">K1W22B-1</strain>
    </source>
</reference>
<keyword evidence="3" id="KW-1185">Reference proteome</keyword>
<evidence type="ECO:0000256" key="1">
    <source>
        <dbReference type="SAM" id="MobiDB-lite"/>
    </source>
</evidence>
<comment type="caution">
    <text evidence="2">The sequence shown here is derived from an EMBL/GenBank/DDBJ whole genome shotgun (WGS) entry which is preliminary data.</text>
</comment>
<protein>
    <recommendedName>
        <fullName evidence="4">DUF1795 domain-containing protein</fullName>
    </recommendedName>
</protein>
<feature type="region of interest" description="Disordered" evidence="1">
    <location>
        <begin position="82"/>
        <end position="110"/>
    </location>
</feature>
<dbReference type="AlphaFoldDB" id="A0A3A5HHL0"/>
<dbReference type="OrthoDB" id="3824737at2"/>